<protein>
    <submittedName>
        <fullName evidence="1">DUF2917 domain-containing protein</fullName>
    </submittedName>
</protein>
<accession>A0ABX8JGW1</accession>
<organism evidence="1 2">
    <name type="scientific">Geomonas diazotrophica</name>
    <dbReference type="NCBI Taxonomy" id="2843197"/>
    <lineage>
        <taxon>Bacteria</taxon>
        <taxon>Pseudomonadati</taxon>
        <taxon>Thermodesulfobacteriota</taxon>
        <taxon>Desulfuromonadia</taxon>
        <taxon>Geobacterales</taxon>
        <taxon>Geobacteraceae</taxon>
        <taxon>Geomonas</taxon>
    </lineage>
</organism>
<proteinExistence type="predicted"/>
<reference evidence="1 2" key="1">
    <citation type="submission" date="2021-06" db="EMBL/GenBank/DDBJ databases">
        <title>Gemonas diversity in paddy soil.</title>
        <authorList>
            <person name="Liu G."/>
        </authorList>
    </citation>
    <scope>NUCLEOTIDE SEQUENCE [LARGE SCALE GENOMIC DNA]</scope>
    <source>
        <strain evidence="1 2">RG29</strain>
    </source>
</reference>
<dbReference type="InterPro" id="IPR021317">
    <property type="entry name" value="DUF2917"/>
</dbReference>
<dbReference type="EMBL" id="CP076724">
    <property type="protein sequence ID" value="QWV95889.1"/>
    <property type="molecule type" value="Genomic_DNA"/>
</dbReference>
<evidence type="ECO:0000313" key="2">
    <source>
        <dbReference type="Proteomes" id="UP000683493"/>
    </source>
</evidence>
<evidence type="ECO:0000313" key="1">
    <source>
        <dbReference type="EMBL" id="QWV95889.1"/>
    </source>
</evidence>
<keyword evidence="2" id="KW-1185">Reference proteome</keyword>
<sequence>MRYLLAKGEVVTIKADDAVESLVLVAGEVWLTRSSDTRDYCLKEGRRLTVARGETLIIEALAPCTLAITCRELRAGLRITMAWHRTSPRTA</sequence>
<name>A0ABX8JGW1_9BACT</name>
<gene>
    <name evidence="1" type="ORF">KP005_10865</name>
</gene>
<dbReference type="Pfam" id="PF11142">
    <property type="entry name" value="DUF2917"/>
    <property type="match status" value="1"/>
</dbReference>
<dbReference type="Proteomes" id="UP000683493">
    <property type="component" value="Chromosome"/>
</dbReference>